<evidence type="ECO:0000256" key="1">
    <source>
        <dbReference type="ARBA" id="ARBA00007228"/>
    </source>
</evidence>
<keyword evidence="2 5" id="KW-0489">Methyltransferase</keyword>
<name>A0A194AFH5_9BACT</name>
<feature type="domain" description="tRNA/rRNA methyltransferase SpoU type" evidence="6">
    <location>
        <begin position="7"/>
        <end position="157"/>
    </location>
</feature>
<keyword evidence="8" id="KW-1185">Reference proteome</keyword>
<dbReference type="GO" id="GO:0005829">
    <property type="term" value="C:cytosol"/>
    <property type="evidence" value="ECO:0007669"/>
    <property type="project" value="TreeGrafter"/>
</dbReference>
<evidence type="ECO:0000256" key="2">
    <source>
        <dbReference type="ARBA" id="ARBA00022603"/>
    </source>
</evidence>
<dbReference type="Gene3D" id="1.10.8.590">
    <property type="match status" value="1"/>
</dbReference>
<organism evidence="7 8">
    <name type="scientific">Desulfoplanes formicivorans</name>
    <dbReference type="NCBI Taxonomy" id="1592317"/>
    <lineage>
        <taxon>Bacteria</taxon>
        <taxon>Pseudomonadati</taxon>
        <taxon>Thermodesulfobacteriota</taxon>
        <taxon>Desulfovibrionia</taxon>
        <taxon>Desulfovibrionales</taxon>
        <taxon>Desulfoplanaceae</taxon>
        <taxon>Desulfoplanes</taxon>
    </lineage>
</organism>
<dbReference type="PANTHER" id="PTHR42786:SF2">
    <property type="entry name" value="TRNA (CYTIDINE_URIDINE-2'-O-)-METHYLTRANSFERASE TRMJ"/>
    <property type="match status" value="1"/>
</dbReference>
<evidence type="ECO:0000313" key="7">
    <source>
        <dbReference type="EMBL" id="GAU07841.1"/>
    </source>
</evidence>
<dbReference type="OrthoDB" id="9806346at2"/>
<proteinExistence type="inferred from homology"/>
<dbReference type="PANTHER" id="PTHR42786">
    <property type="entry name" value="TRNA/RRNA METHYLTRANSFERASE"/>
    <property type="match status" value="1"/>
</dbReference>
<comment type="function">
    <text evidence="5">Catalyzes the formation of 2'O-methylated cytidine (Cm32) or 2'O-methylated uridine (Um32) at position 32 in tRNA.</text>
</comment>
<comment type="subcellular location">
    <subcellularLocation>
        <location evidence="5">Cytoplasm</location>
    </subcellularLocation>
</comment>
<reference evidence="8" key="1">
    <citation type="submission" date="2016-06" db="EMBL/GenBank/DDBJ databases">
        <title>Draft genome sequence of Desulfoplanes formicivorans strain Pf12B.</title>
        <authorList>
            <person name="Watanabe M."/>
            <person name="Kojima H."/>
            <person name="Fukui M."/>
        </authorList>
    </citation>
    <scope>NUCLEOTIDE SEQUENCE [LARGE SCALE GENOMIC DNA]</scope>
    <source>
        <strain evidence="8">Pf12B</strain>
    </source>
</reference>
<dbReference type="RefSeq" id="WP_069857347.1">
    <property type="nucleotide sequence ID" value="NZ_BDFE01000008.1"/>
</dbReference>
<dbReference type="STRING" id="1592317.DPF_0540"/>
<keyword evidence="3 7" id="KW-0808">Transferase</keyword>
<dbReference type="InterPro" id="IPR029028">
    <property type="entry name" value="Alpha/beta_knot_MTases"/>
</dbReference>
<dbReference type="InterPro" id="IPR029026">
    <property type="entry name" value="tRNA_m1G_MTases_N"/>
</dbReference>
<dbReference type="EMBL" id="BDFE01000008">
    <property type="protein sequence ID" value="GAU07841.1"/>
    <property type="molecule type" value="Genomic_DNA"/>
</dbReference>
<comment type="similarity">
    <text evidence="1">Belongs to the class IV-like SAM-binding methyltransferase superfamily. RNA methyltransferase TrmH family.</text>
</comment>
<evidence type="ECO:0000313" key="8">
    <source>
        <dbReference type="Proteomes" id="UP000095200"/>
    </source>
</evidence>
<dbReference type="AlphaFoldDB" id="A0A194AFH5"/>
<gene>
    <name evidence="5" type="primary">trmJ</name>
    <name evidence="7" type="ORF">DPF_0540</name>
</gene>
<dbReference type="Proteomes" id="UP000095200">
    <property type="component" value="Unassembled WGS sequence"/>
</dbReference>
<keyword evidence="5" id="KW-0819">tRNA processing</keyword>
<dbReference type="GO" id="GO:0003723">
    <property type="term" value="F:RNA binding"/>
    <property type="evidence" value="ECO:0007669"/>
    <property type="project" value="InterPro"/>
</dbReference>
<sequence>MNTLNTAVILVRPKYPENVGSVARACMNMGCHQLILVNPRNWDVNKAKRLATPHSEQLLDEVTIVQNLAEALAPFSVVYGTTARTGGWRKAIMVPEQASTTIARQLGDNEHVALVFGPEDTGLDNREIEICGQLICIPTHRDMTSLNLAQAVLIILYEIFKHSSIQPQTTNQLPPSRSITHKEQEVLIERIKASLLAIDFLHDDNPDYFMLPMRRFLQRFQIKRHEFNLLMGICRQVQWIVKKAGKQ</sequence>
<comment type="catalytic activity">
    <reaction evidence="5">
        <text>uridine(32) in tRNA + S-adenosyl-L-methionine = 2'-O-methyluridine(32) in tRNA + S-adenosyl-L-homocysteine + H(+)</text>
        <dbReference type="Rhea" id="RHEA:42936"/>
        <dbReference type="Rhea" id="RHEA-COMP:10107"/>
        <dbReference type="Rhea" id="RHEA-COMP:10290"/>
        <dbReference type="ChEBI" id="CHEBI:15378"/>
        <dbReference type="ChEBI" id="CHEBI:57856"/>
        <dbReference type="ChEBI" id="CHEBI:59789"/>
        <dbReference type="ChEBI" id="CHEBI:65315"/>
        <dbReference type="ChEBI" id="CHEBI:74478"/>
        <dbReference type="EC" id="2.1.1.200"/>
    </reaction>
</comment>
<dbReference type="GO" id="GO:0160206">
    <property type="term" value="F:tRNA (cytidine(32)/uridine(32)-2'-O)-methyltransferase activity"/>
    <property type="evidence" value="ECO:0007669"/>
    <property type="project" value="UniProtKB-EC"/>
</dbReference>
<dbReference type="InterPro" id="IPR001537">
    <property type="entry name" value="SpoU_MeTrfase"/>
</dbReference>
<protein>
    <recommendedName>
        <fullName evidence="5">tRNA (cytidine/uridine-2'-O-)-methyltransferase TrmJ</fullName>
        <ecNumber evidence="5">2.1.1.200</ecNumber>
    </recommendedName>
    <alternativeName>
        <fullName evidence="5">tRNA (cytidine(32)/uridine(32)-2'-O)-methyltransferase</fullName>
    </alternativeName>
    <alternativeName>
        <fullName evidence="5">tRNA Cm32/Um32 methyltransferase</fullName>
    </alternativeName>
</protein>
<dbReference type="SUPFAM" id="SSF75217">
    <property type="entry name" value="alpha/beta knot"/>
    <property type="match status" value="1"/>
</dbReference>
<evidence type="ECO:0000256" key="3">
    <source>
        <dbReference type="ARBA" id="ARBA00022679"/>
    </source>
</evidence>
<dbReference type="CDD" id="cd18093">
    <property type="entry name" value="SpoU-like_TrmJ"/>
    <property type="match status" value="1"/>
</dbReference>
<comment type="catalytic activity">
    <reaction evidence="5">
        <text>cytidine(32) in tRNA + S-adenosyl-L-methionine = 2'-O-methylcytidine(32) in tRNA + S-adenosyl-L-homocysteine + H(+)</text>
        <dbReference type="Rhea" id="RHEA:42932"/>
        <dbReference type="Rhea" id="RHEA-COMP:10288"/>
        <dbReference type="Rhea" id="RHEA-COMP:10289"/>
        <dbReference type="ChEBI" id="CHEBI:15378"/>
        <dbReference type="ChEBI" id="CHEBI:57856"/>
        <dbReference type="ChEBI" id="CHEBI:59789"/>
        <dbReference type="ChEBI" id="CHEBI:74495"/>
        <dbReference type="ChEBI" id="CHEBI:82748"/>
        <dbReference type="EC" id="2.1.1.200"/>
    </reaction>
</comment>
<dbReference type="GO" id="GO:0002128">
    <property type="term" value="P:tRNA nucleoside ribose methylation"/>
    <property type="evidence" value="ECO:0007669"/>
    <property type="project" value="TreeGrafter"/>
</dbReference>
<keyword evidence="5" id="KW-0963">Cytoplasm</keyword>
<dbReference type="Gene3D" id="3.40.1280.10">
    <property type="match status" value="1"/>
</dbReference>
<accession>A0A194AFH5</accession>
<dbReference type="InterPro" id="IPR004384">
    <property type="entry name" value="RNA_MeTrfase_TrmJ/LasT"/>
</dbReference>
<comment type="subunit">
    <text evidence="5">Homodimer.</text>
</comment>
<evidence type="ECO:0000259" key="6">
    <source>
        <dbReference type="Pfam" id="PF00588"/>
    </source>
</evidence>
<evidence type="ECO:0000256" key="4">
    <source>
        <dbReference type="ARBA" id="ARBA00022691"/>
    </source>
</evidence>
<comment type="caution">
    <text evidence="7">The sequence shown here is derived from an EMBL/GenBank/DDBJ whole genome shotgun (WGS) entry which is preliminary data.</text>
</comment>
<dbReference type="Pfam" id="PF00588">
    <property type="entry name" value="SpoU_methylase"/>
    <property type="match status" value="1"/>
</dbReference>
<dbReference type="NCBIfam" id="TIGR00050">
    <property type="entry name" value="rRNA_methyl_1"/>
    <property type="match status" value="1"/>
</dbReference>
<evidence type="ECO:0000256" key="5">
    <source>
        <dbReference type="RuleBase" id="RU362024"/>
    </source>
</evidence>
<dbReference type="PIRSF" id="PIRSF004808">
    <property type="entry name" value="LasT"/>
    <property type="match status" value="1"/>
</dbReference>
<dbReference type="EC" id="2.1.1.200" evidence="5"/>
<keyword evidence="4 5" id="KW-0949">S-adenosyl-L-methionine</keyword>
<dbReference type="GO" id="GO:0106339">
    <property type="term" value="F:tRNA (cytidine(32)-2'-O)-methyltransferase activity"/>
    <property type="evidence" value="ECO:0007669"/>
    <property type="project" value="RHEA"/>
</dbReference>